<dbReference type="RefSeq" id="WP_150336818.1">
    <property type="nucleotide sequence ID" value="NZ_JAERIX010000026.1"/>
</dbReference>
<evidence type="ECO:0000256" key="5">
    <source>
        <dbReference type="ARBA" id="ARBA00023014"/>
    </source>
</evidence>
<evidence type="ECO:0000256" key="1">
    <source>
        <dbReference type="ARBA" id="ARBA00001966"/>
    </source>
</evidence>
<dbReference type="PANTHER" id="PTHR11228">
    <property type="entry name" value="RADICAL SAM DOMAIN PROTEIN"/>
    <property type="match status" value="1"/>
</dbReference>
<evidence type="ECO:0000259" key="7">
    <source>
        <dbReference type="Pfam" id="PF13186"/>
    </source>
</evidence>
<feature type="domain" description="Radical SAM core" evidence="6">
    <location>
        <begin position="67"/>
        <end position="181"/>
    </location>
</feature>
<dbReference type="InterPro" id="IPR007197">
    <property type="entry name" value="rSAM"/>
</dbReference>
<dbReference type="Proteomes" id="UP000323707">
    <property type="component" value="Unassembled WGS sequence"/>
</dbReference>
<comment type="caution">
    <text evidence="8">The sequence shown here is derived from an EMBL/GenBank/DDBJ whole genome shotgun (WGS) entry which is preliminary data.</text>
</comment>
<feature type="domain" description="4Fe4S-binding SPASM" evidence="7">
    <location>
        <begin position="256"/>
        <end position="330"/>
    </location>
</feature>
<keyword evidence="3" id="KW-0479">Metal-binding</keyword>
<dbReference type="InterPro" id="IPR050377">
    <property type="entry name" value="Radical_SAM_PqqE_MftC-like"/>
</dbReference>
<evidence type="ECO:0000256" key="3">
    <source>
        <dbReference type="ARBA" id="ARBA00022723"/>
    </source>
</evidence>
<evidence type="ECO:0000256" key="2">
    <source>
        <dbReference type="ARBA" id="ARBA00022691"/>
    </source>
</evidence>
<dbReference type="CDD" id="cd01335">
    <property type="entry name" value="Radical_SAM"/>
    <property type="match status" value="1"/>
</dbReference>
<keyword evidence="5" id="KW-0411">Iron-sulfur</keyword>
<keyword evidence="2" id="KW-0949">S-adenosyl-L-methionine</keyword>
<dbReference type="CDD" id="cd21109">
    <property type="entry name" value="SPASM"/>
    <property type="match status" value="1"/>
</dbReference>
<dbReference type="EMBL" id="VXKE01000006">
    <property type="protein sequence ID" value="KAA8710698.1"/>
    <property type="molecule type" value="Genomic_DNA"/>
</dbReference>
<dbReference type="AlphaFoldDB" id="A0A5M9QQQ4"/>
<gene>
    <name evidence="8" type="ORF">F4V45_01945</name>
</gene>
<sequence>MKQMIKSLYTRAPDRFKTKLHNLLNSDGFYTNKSQNLIDRIEALSTPITDKELQKRVLKDTLLLVEIEIASFCNRTCWFCPNSSVDRKSKSIELPEEVFLKLIDNLAQIDYDKDLNFHRFNEPLADMELLLKRVSQARAKLPKARFTIFSNGDYIDRDKLEKLKNAGVNSMLMSYYYGQEKSYDKESVILPAMEKMRQKLGLDYKVAEDSDQQFCVRFDYRDMEIYYRVWNPSTSGQSRGGAIESMKRARKVDSGCFQGAMNFYVDYNGLVMPCCHTRSDVSEHRDFIVGDCNKQDMFEIFFSPAFARLRAELFMSSPCSPAVRRICADCSDRRREQFLALG</sequence>
<dbReference type="GO" id="GO:0051536">
    <property type="term" value="F:iron-sulfur cluster binding"/>
    <property type="evidence" value="ECO:0007669"/>
    <property type="project" value="UniProtKB-KW"/>
</dbReference>
<evidence type="ECO:0000313" key="9">
    <source>
        <dbReference type="Proteomes" id="UP000323707"/>
    </source>
</evidence>
<dbReference type="Pfam" id="PF13186">
    <property type="entry name" value="SPASM"/>
    <property type="match status" value="1"/>
</dbReference>
<evidence type="ECO:0000256" key="4">
    <source>
        <dbReference type="ARBA" id="ARBA00023004"/>
    </source>
</evidence>
<dbReference type="Pfam" id="PF04055">
    <property type="entry name" value="Radical_SAM"/>
    <property type="match status" value="1"/>
</dbReference>
<dbReference type="InterPro" id="IPR058240">
    <property type="entry name" value="rSAM_sf"/>
</dbReference>
<comment type="cofactor">
    <cofactor evidence="1">
        <name>[4Fe-4S] cluster</name>
        <dbReference type="ChEBI" id="CHEBI:49883"/>
    </cofactor>
</comment>
<keyword evidence="4" id="KW-0408">Iron</keyword>
<accession>A0A5M9QQQ4</accession>
<dbReference type="GO" id="GO:0046872">
    <property type="term" value="F:metal ion binding"/>
    <property type="evidence" value="ECO:0007669"/>
    <property type="project" value="UniProtKB-KW"/>
</dbReference>
<name>A0A5M9QQQ4_9HELI</name>
<organism evidence="8 9">
    <name type="scientific">Helicobacter canis</name>
    <dbReference type="NCBI Taxonomy" id="29419"/>
    <lineage>
        <taxon>Bacteria</taxon>
        <taxon>Pseudomonadati</taxon>
        <taxon>Campylobacterota</taxon>
        <taxon>Epsilonproteobacteria</taxon>
        <taxon>Campylobacterales</taxon>
        <taxon>Helicobacteraceae</taxon>
        <taxon>Helicobacter</taxon>
    </lineage>
</organism>
<dbReference type="GO" id="GO:0003824">
    <property type="term" value="F:catalytic activity"/>
    <property type="evidence" value="ECO:0007669"/>
    <property type="project" value="InterPro"/>
</dbReference>
<dbReference type="SUPFAM" id="SSF102114">
    <property type="entry name" value="Radical SAM enzymes"/>
    <property type="match status" value="1"/>
</dbReference>
<proteinExistence type="predicted"/>
<dbReference type="SFLD" id="SFLDS00029">
    <property type="entry name" value="Radical_SAM"/>
    <property type="match status" value="1"/>
</dbReference>
<dbReference type="InterPro" id="IPR023885">
    <property type="entry name" value="4Fe4S-binding_SPASM_dom"/>
</dbReference>
<evidence type="ECO:0000313" key="8">
    <source>
        <dbReference type="EMBL" id="KAA8710698.1"/>
    </source>
</evidence>
<dbReference type="Gene3D" id="3.20.20.70">
    <property type="entry name" value="Aldolase class I"/>
    <property type="match status" value="1"/>
</dbReference>
<dbReference type="PANTHER" id="PTHR11228:SF7">
    <property type="entry name" value="PQQA PEPTIDE CYCLASE"/>
    <property type="match status" value="1"/>
</dbReference>
<evidence type="ECO:0000259" key="6">
    <source>
        <dbReference type="Pfam" id="PF04055"/>
    </source>
</evidence>
<reference evidence="8 9" key="1">
    <citation type="submission" date="2019-09" db="EMBL/GenBank/DDBJ databases">
        <title>Draft genome sequence of various Type strains from the CCUG.</title>
        <authorList>
            <person name="Pineiro-Iglesias B."/>
            <person name="Tunovic T."/>
            <person name="Unosson C."/>
            <person name="Inganas E."/>
            <person name="Ohlen M."/>
            <person name="Cardew S."/>
            <person name="Jensie-Markopoulos S."/>
            <person name="Salva-Serra F."/>
            <person name="Jaen-Luchoro D."/>
            <person name="Karlsson R."/>
            <person name="Svensson-Stadler L."/>
            <person name="Chun J."/>
            <person name="Moore E."/>
        </authorList>
    </citation>
    <scope>NUCLEOTIDE SEQUENCE [LARGE SCALE GENOMIC DNA]</scope>
    <source>
        <strain evidence="8 9">CCUG 32756T</strain>
    </source>
</reference>
<protein>
    <submittedName>
        <fullName evidence="8">Radical SAM protein</fullName>
    </submittedName>
</protein>
<dbReference type="InterPro" id="IPR013785">
    <property type="entry name" value="Aldolase_TIM"/>
</dbReference>